<reference evidence="2 3" key="1">
    <citation type="submission" date="2024-02" db="EMBL/GenBank/DDBJ databases">
        <authorList>
            <person name="Daric V."/>
            <person name="Darras S."/>
        </authorList>
    </citation>
    <scope>NUCLEOTIDE SEQUENCE [LARGE SCALE GENOMIC DNA]</scope>
</reference>
<gene>
    <name evidence="2" type="ORF">CVLEPA_LOCUS25779</name>
</gene>
<evidence type="ECO:0000313" key="2">
    <source>
        <dbReference type="EMBL" id="CAK8692515.1"/>
    </source>
</evidence>
<dbReference type="Proteomes" id="UP001642483">
    <property type="component" value="Unassembled WGS sequence"/>
</dbReference>
<feature type="region of interest" description="Disordered" evidence="1">
    <location>
        <begin position="89"/>
        <end position="112"/>
    </location>
</feature>
<keyword evidence="3" id="KW-1185">Reference proteome</keyword>
<proteinExistence type="predicted"/>
<feature type="compositionally biased region" description="Polar residues" evidence="1">
    <location>
        <begin position="100"/>
        <end position="112"/>
    </location>
</feature>
<protein>
    <submittedName>
        <fullName evidence="2">Uncharacterized protein</fullName>
    </submittedName>
</protein>
<accession>A0ABP0GLS2</accession>
<dbReference type="EMBL" id="CAWYQH010000130">
    <property type="protein sequence ID" value="CAK8692515.1"/>
    <property type="molecule type" value="Genomic_DNA"/>
</dbReference>
<evidence type="ECO:0000256" key="1">
    <source>
        <dbReference type="SAM" id="MobiDB-lite"/>
    </source>
</evidence>
<comment type="caution">
    <text evidence="2">The sequence shown here is derived from an EMBL/GenBank/DDBJ whole genome shotgun (WGS) entry which is preliminary data.</text>
</comment>
<sequence>MDTEPIQTGENQSVAWVVENNHLQSNCSKTQNNLPAVETTNSFVFPCVPSKNKYVLEENIKPRICAISSPYSCPCNPVESNFETLSQGCSSPESGFGSEHQYSPYNVQNHSTDTTYHENKEKHKDINEENFNTPPREDLQIICVKSLALSSKLEIPNASAASVLNRRTDETKPEVSVTIETPLENCKRLCIRVQGGKRVLNLNSNFIVDKSKSEEIYKNHASFTNLQGLTVPFSGLPALVHRHVLLSLSHHAAKTFVLDLLSADTENISSYPEKPLVSTIPSLTKPTNTAGAEAVRKSSRLRRCKTEPNFVSKISVKVASKEIDTSGSKSLDVISPDAIAADNVIATKRCRFSSSTTTSTTTCTENVQLVPKSPNEKLDRIKRLKEILRKREEDLEKMRKNCGFIS</sequence>
<organism evidence="2 3">
    <name type="scientific">Clavelina lepadiformis</name>
    <name type="common">Light-bulb sea squirt</name>
    <name type="synonym">Ascidia lepadiformis</name>
    <dbReference type="NCBI Taxonomy" id="159417"/>
    <lineage>
        <taxon>Eukaryota</taxon>
        <taxon>Metazoa</taxon>
        <taxon>Chordata</taxon>
        <taxon>Tunicata</taxon>
        <taxon>Ascidiacea</taxon>
        <taxon>Aplousobranchia</taxon>
        <taxon>Clavelinidae</taxon>
        <taxon>Clavelina</taxon>
    </lineage>
</organism>
<evidence type="ECO:0000313" key="3">
    <source>
        <dbReference type="Proteomes" id="UP001642483"/>
    </source>
</evidence>
<name>A0ABP0GLS2_CLALP</name>